<dbReference type="InterPro" id="IPR050807">
    <property type="entry name" value="TransReg_Diox_bact_type"/>
</dbReference>
<reference evidence="3 4" key="1">
    <citation type="submission" date="2024-05" db="EMBL/GenBank/DDBJ databases">
        <authorList>
            <person name="Yi C."/>
        </authorList>
    </citation>
    <scope>NUCLEOTIDE SEQUENCE [LARGE SCALE GENOMIC DNA]</scope>
    <source>
        <strain evidence="3 4">XS13</strain>
    </source>
</reference>
<dbReference type="Pfam" id="PF13560">
    <property type="entry name" value="HTH_31"/>
    <property type="match status" value="1"/>
</dbReference>
<proteinExistence type="predicted"/>
<dbReference type="RefSeq" id="WP_347921150.1">
    <property type="nucleotide sequence ID" value="NZ_JBDXMX010000005.1"/>
</dbReference>
<dbReference type="PANTHER" id="PTHR46797">
    <property type="entry name" value="HTH-TYPE TRANSCRIPTIONAL REGULATOR"/>
    <property type="match status" value="1"/>
</dbReference>
<dbReference type="CDD" id="cd02209">
    <property type="entry name" value="cupin_XRE_C"/>
    <property type="match status" value="1"/>
</dbReference>
<dbReference type="Pfam" id="PF07883">
    <property type="entry name" value="Cupin_2"/>
    <property type="match status" value="1"/>
</dbReference>
<dbReference type="InterPro" id="IPR011051">
    <property type="entry name" value="RmlC_Cupin_sf"/>
</dbReference>
<dbReference type="InterPro" id="IPR001387">
    <property type="entry name" value="Cro/C1-type_HTH"/>
</dbReference>
<dbReference type="CDD" id="cd00093">
    <property type="entry name" value="HTH_XRE"/>
    <property type="match status" value="1"/>
</dbReference>
<dbReference type="Gene3D" id="1.10.260.40">
    <property type="entry name" value="lambda repressor-like DNA-binding domains"/>
    <property type="match status" value="1"/>
</dbReference>
<dbReference type="InterPro" id="IPR013096">
    <property type="entry name" value="Cupin_2"/>
</dbReference>
<dbReference type="SUPFAM" id="SSF51182">
    <property type="entry name" value="RmlC-like cupins"/>
    <property type="match status" value="1"/>
</dbReference>
<protein>
    <submittedName>
        <fullName evidence="3">XRE family transcriptional regulator</fullName>
    </submittedName>
</protein>
<dbReference type="PANTHER" id="PTHR46797:SF1">
    <property type="entry name" value="METHYLPHOSPHONATE SYNTHASE"/>
    <property type="match status" value="1"/>
</dbReference>
<accession>A0ABV0IK64</accession>
<dbReference type="Gene3D" id="2.60.120.10">
    <property type="entry name" value="Jelly Rolls"/>
    <property type="match status" value="1"/>
</dbReference>
<name>A0ABV0IK64_9MICC</name>
<organism evidence="3 4">
    <name type="scientific">Citricoccus nitrophenolicus</name>
    <dbReference type="NCBI Taxonomy" id="863575"/>
    <lineage>
        <taxon>Bacteria</taxon>
        <taxon>Bacillati</taxon>
        <taxon>Actinomycetota</taxon>
        <taxon>Actinomycetes</taxon>
        <taxon>Micrococcales</taxon>
        <taxon>Micrococcaceae</taxon>
        <taxon>Citricoccus</taxon>
    </lineage>
</organism>
<gene>
    <name evidence="3" type="ORF">ABDK96_12730</name>
</gene>
<dbReference type="EMBL" id="JBDXMX010000005">
    <property type="protein sequence ID" value="MEO9248548.1"/>
    <property type="molecule type" value="Genomic_DNA"/>
</dbReference>
<sequence length="191" mass="20609">MKSLPIQPLGTQPAIGRRLRDLRQQRRLTMEQVAEFTGLTKGFLSRVERDLTSPSVASLVALCQVLGVPPGEVLDSAETALVRLEDAPRVSLGGEGITEQLVTPPGQRELRIIRAVVAPGGSGEADLYTMDCSVESLHVIEGPFVLVMQDEDLALRSGDTVTFPGTEPHSWRNPGAQAAVVLWILAGHRAR</sequence>
<feature type="domain" description="HTH cro/C1-type" evidence="2">
    <location>
        <begin position="19"/>
        <end position="73"/>
    </location>
</feature>
<evidence type="ECO:0000313" key="3">
    <source>
        <dbReference type="EMBL" id="MEO9248548.1"/>
    </source>
</evidence>
<keyword evidence="4" id="KW-1185">Reference proteome</keyword>
<dbReference type="InterPro" id="IPR014710">
    <property type="entry name" value="RmlC-like_jellyroll"/>
</dbReference>
<evidence type="ECO:0000256" key="1">
    <source>
        <dbReference type="ARBA" id="ARBA00023125"/>
    </source>
</evidence>
<dbReference type="SMART" id="SM00530">
    <property type="entry name" value="HTH_XRE"/>
    <property type="match status" value="1"/>
</dbReference>
<dbReference type="InterPro" id="IPR010982">
    <property type="entry name" value="Lambda_DNA-bd_dom_sf"/>
</dbReference>
<evidence type="ECO:0000313" key="4">
    <source>
        <dbReference type="Proteomes" id="UP001484097"/>
    </source>
</evidence>
<dbReference type="SUPFAM" id="SSF47413">
    <property type="entry name" value="lambda repressor-like DNA-binding domains"/>
    <property type="match status" value="1"/>
</dbReference>
<keyword evidence="1" id="KW-0238">DNA-binding</keyword>
<dbReference type="Proteomes" id="UP001484097">
    <property type="component" value="Unassembled WGS sequence"/>
</dbReference>
<evidence type="ECO:0000259" key="2">
    <source>
        <dbReference type="PROSITE" id="PS50943"/>
    </source>
</evidence>
<dbReference type="PROSITE" id="PS50943">
    <property type="entry name" value="HTH_CROC1"/>
    <property type="match status" value="1"/>
</dbReference>
<comment type="caution">
    <text evidence="3">The sequence shown here is derived from an EMBL/GenBank/DDBJ whole genome shotgun (WGS) entry which is preliminary data.</text>
</comment>